<dbReference type="Proteomes" id="UP000029981">
    <property type="component" value="Chromosome 2"/>
</dbReference>
<gene>
    <name evidence="1" type="ORF">Csa_2G031200</name>
</gene>
<reference evidence="1 2" key="1">
    <citation type="journal article" date="2009" name="Nat. Genet.">
        <title>The genome of the cucumber, Cucumis sativus L.</title>
        <authorList>
            <person name="Huang S."/>
            <person name="Li R."/>
            <person name="Zhang Z."/>
            <person name="Li L."/>
            <person name="Gu X."/>
            <person name="Fan W."/>
            <person name="Lucas W.J."/>
            <person name="Wang X."/>
            <person name="Xie B."/>
            <person name="Ni P."/>
            <person name="Ren Y."/>
            <person name="Zhu H."/>
            <person name="Li J."/>
            <person name="Lin K."/>
            <person name="Jin W."/>
            <person name="Fei Z."/>
            <person name="Li G."/>
            <person name="Staub J."/>
            <person name="Kilian A."/>
            <person name="van der Vossen E.A."/>
            <person name="Wu Y."/>
            <person name="Guo J."/>
            <person name="He J."/>
            <person name="Jia Z."/>
            <person name="Ren Y."/>
            <person name="Tian G."/>
            <person name="Lu Y."/>
            <person name="Ruan J."/>
            <person name="Qian W."/>
            <person name="Wang M."/>
            <person name="Huang Q."/>
            <person name="Li B."/>
            <person name="Xuan Z."/>
            <person name="Cao J."/>
            <person name="Asan"/>
            <person name="Wu Z."/>
            <person name="Zhang J."/>
            <person name="Cai Q."/>
            <person name="Bai Y."/>
            <person name="Zhao B."/>
            <person name="Han Y."/>
            <person name="Li Y."/>
            <person name="Li X."/>
            <person name="Wang S."/>
            <person name="Shi Q."/>
            <person name="Liu S."/>
            <person name="Cho W.K."/>
            <person name="Kim J.Y."/>
            <person name="Xu Y."/>
            <person name="Heller-Uszynska K."/>
            <person name="Miao H."/>
            <person name="Cheng Z."/>
            <person name="Zhang S."/>
            <person name="Wu J."/>
            <person name="Yang Y."/>
            <person name="Kang H."/>
            <person name="Li M."/>
            <person name="Liang H."/>
            <person name="Ren X."/>
            <person name="Shi Z."/>
            <person name="Wen M."/>
            <person name="Jian M."/>
            <person name="Yang H."/>
            <person name="Zhang G."/>
            <person name="Yang Z."/>
            <person name="Chen R."/>
            <person name="Liu S."/>
            <person name="Li J."/>
            <person name="Ma L."/>
            <person name="Liu H."/>
            <person name="Zhou Y."/>
            <person name="Zhao J."/>
            <person name="Fang X."/>
            <person name="Li G."/>
            <person name="Fang L."/>
            <person name="Li Y."/>
            <person name="Liu D."/>
            <person name="Zheng H."/>
            <person name="Zhang Y."/>
            <person name="Qin N."/>
            <person name="Li Z."/>
            <person name="Yang G."/>
            <person name="Yang S."/>
            <person name="Bolund L."/>
            <person name="Kristiansen K."/>
            <person name="Zheng H."/>
            <person name="Li S."/>
            <person name="Zhang X."/>
            <person name="Yang H."/>
            <person name="Wang J."/>
            <person name="Sun R."/>
            <person name="Zhang B."/>
            <person name="Jiang S."/>
            <person name="Wang J."/>
            <person name="Du Y."/>
            <person name="Li S."/>
        </authorList>
    </citation>
    <scope>NUCLEOTIDE SEQUENCE [LARGE SCALE GENOMIC DNA]</scope>
    <source>
        <strain evidence="2">cv. 9930</strain>
    </source>
</reference>
<reference evidence="1 2" key="3">
    <citation type="journal article" date="2010" name="BMC Genomics">
        <title>Transcriptome sequencing and comparative analysis of cucumber flowers with different sex types.</title>
        <authorList>
            <person name="Guo S."/>
            <person name="Zheng Y."/>
            <person name="Joung J.G."/>
            <person name="Liu S."/>
            <person name="Zhang Z."/>
            <person name="Crasta O.R."/>
            <person name="Sobral B.W."/>
            <person name="Xu Y."/>
            <person name="Huang S."/>
            <person name="Fei Z."/>
        </authorList>
    </citation>
    <scope>NUCLEOTIDE SEQUENCE [LARGE SCALE GENOMIC DNA]</scope>
    <source>
        <strain evidence="2">cv. 9930</strain>
    </source>
</reference>
<protein>
    <submittedName>
        <fullName evidence="1">Uncharacterized protein</fullName>
    </submittedName>
</protein>
<name>A0A0A0LLW9_CUCSA</name>
<sequence length="77" mass="8794">MKFRHGEESCGSEYGRALKGQWERYLKRNLRGDVEDKNVLTSGPYNSGVLKKIKRHVDFGKERVGPVLSDGKVPEYP</sequence>
<proteinExistence type="predicted"/>
<accession>A0A0A0LLW9</accession>
<reference evidence="1 2" key="4">
    <citation type="journal article" date="2011" name="BMC Genomics">
        <title>RNA-Seq improves annotation of protein-coding genes in the cucumber genome.</title>
        <authorList>
            <person name="Li Z."/>
            <person name="Zhang Z."/>
            <person name="Yan P."/>
            <person name="Huang S."/>
            <person name="Fei Z."/>
            <person name="Lin K."/>
        </authorList>
    </citation>
    <scope>NUCLEOTIDE SEQUENCE [LARGE SCALE GENOMIC DNA]</scope>
    <source>
        <strain evidence="2">cv. 9930</strain>
    </source>
</reference>
<keyword evidence="2" id="KW-1185">Reference proteome</keyword>
<dbReference type="Gramene" id="KGN60961">
    <property type="protein sequence ID" value="KGN60961"/>
    <property type="gene ID" value="Csa_2G031200"/>
</dbReference>
<evidence type="ECO:0000313" key="2">
    <source>
        <dbReference type="Proteomes" id="UP000029981"/>
    </source>
</evidence>
<dbReference type="EMBL" id="CM002923">
    <property type="protein sequence ID" value="KGN60961.1"/>
    <property type="molecule type" value="Genomic_DNA"/>
</dbReference>
<dbReference type="AlphaFoldDB" id="A0A0A0LLW9"/>
<evidence type="ECO:0000313" key="1">
    <source>
        <dbReference type="EMBL" id="KGN60961.1"/>
    </source>
</evidence>
<organism evidence="1 2">
    <name type="scientific">Cucumis sativus</name>
    <name type="common">Cucumber</name>
    <dbReference type="NCBI Taxonomy" id="3659"/>
    <lineage>
        <taxon>Eukaryota</taxon>
        <taxon>Viridiplantae</taxon>
        <taxon>Streptophyta</taxon>
        <taxon>Embryophyta</taxon>
        <taxon>Tracheophyta</taxon>
        <taxon>Spermatophyta</taxon>
        <taxon>Magnoliopsida</taxon>
        <taxon>eudicotyledons</taxon>
        <taxon>Gunneridae</taxon>
        <taxon>Pentapetalae</taxon>
        <taxon>rosids</taxon>
        <taxon>fabids</taxon>
        <taxon>Cucurbitales</taxon>
        <taxon>Cucurbitaceae</taxon>
        <taxon>Benincaseae</taxon>
        <taxon>Cucumis</taxon>
    </lineage>
</organism>
<reference evidence="1 2" key="2">
    <citation type="journal article" date="2009" name="PLoS ONE">
        <title>An integrated genetic and cytogenetic map of the cucumber genome.</title>
        <authorList>
            <person name="Ren Y."/>
            <person name="Zhang Z."/>
            <person name="Liu J."/>
            <person name="Staub J.E."/>
            <person name="Han Y."/>
            <person name="Cheng Z."/>
            <person name="Li X."/>
            <person name="Lu J."/>
            <person name="Miao H."/>
            <person name="Kang H."/>
            <person name="Xie B."/>
            <person name="Gu X."/>
            <person name="Wang X."/>
            <person name="Du Y."/>
            <person name="Jin W."/>
            <person name="Huang S."/>
        </authorList>
    </citation>
    <scope>NUCLEOTIDE SEQUENCE [LARGE SCALE GENOMIC DNA]</scope>
    <source>
        <strain evidence="2">cv. 9930</strain>
    </source>
</reference>